<dbReference type="AlphaFoldDB" id="A0A170V7D9"/>
<organism evidence="1">
    <name type="scientific">Triatoma infestans</name>
    <name type="common">Assassin bug</name>
    <dbReference type="NCBI Taxonomy" id="30076"/>
    <lineage>
        <taxon>Eukaryota</taxon>
        <taxon>Metazoa</taxon>
        <taxon>Ecdysozoa</taxon>
        <taxon>Arthropoda</taxon>
        <taxon>Hexapoda</taxon>
        <taxon>Insecta</taxon>
        <taxon>Pterygota</taxon>
        <taxon>Neoptera</taxon>
        <taxon>Paraneoptera</taxon>
        <taxon>Hemiptera</taxon>
        <taxon>Heteroptera</taxon>
        <taxon>Panheteroptera</taxon>
        <taxon>Cimicomorpha</taxon>
        <taxon>Reduviidae</taxon>
        <taxon>Triatominae</taxon>
        <taxon>Triatoma</taxon>
    </lineage>
</organism>
<keyword evidence="1" id="KW-0808">Transferase</keyword>
<reference evidence="1" key="2">
    <citation type="journal article" date="2017" name="J. Med. Entomol.">
        <title>Transcriptome Analysis of the Triatoma infestans (Hemiptera: Reduviidae) Integument.</title>
        <authorList>
            <person name="Calderon-Fernandez G.M."/>
            <person name="Moriconi D.E."/>
            <person name="Dulbecco A.B."/>
            <person name="Juarez M.P."/>
        </authorList>
    </citation>
    <scope>NUCLEOTIDE SEQUENCE</scope>
    <source>
        <strain evidence="1">Int1</strain>
        <tissue evidence="1">Integument</tissue>
    </source>
</reference>
<protein>
    <submittedName>
        <fullName evidence="1">Rna-directed dna polymerase from mobile element jockey-like protein</fullName>
    </submittedName>
</protein>
<sequence>GRTMKAVEDCFEQLERSAASVGLRINFDLLASRYDNRICRSQTVAVNGKAIENVKAFKYLGAMFTQQRDMAREIKERMAAGIRCDFALRSILRSKSLSRKHKVRSTKQ</sequence>
<keyword evidence="1" id="KW-0548">Nucleotidyltransferase</keyword>
<proteinExistence type="predicted"/>
<dbReference type="GO" id="GO:0003964">
    <property type="term" value="F:RNA-directed DNA polymerase activity"/>
    <property type="evidence" value="ECO:0007669"/>
    <property type="project" value="UniProtKB-KW"/>
</dbReference>
<dbReference type="EMBL" id="GEMB01006953">
    <property type="protein sequence ID" value="JAR96412.1"/>
    <property type="molecule type" value="Transcribed_RNA"/>
</dbReference>
<accession>A0A170V7D9</accession>
<name>A0A170V7D9_TRIIF</name>
<feature type="non-terminal residue" evidence="1">
    <location>
        <position position="1"/>
    </location>
</feature>
<reference evidence="1" key="1">
    <citation type="submission" date="2016-04" db="EMBL/GenBank/DDBJ databases">
        <authorList>
            <person name="Calderon-Fernandez G.M.Sr."/>
        </authorList>
    </citation>
    <scope>NUCLEOTIDE SEQUENCE</scope>
    <source>
        <strain evidence="1">Int1</strain>
        <tissue evidence="1">Integument</tissue>
    </source>
</reference>
<evidence type="ECO:0000313" key="1">
    <source>
        <dbReference type="EMBL" id="JAR96412.1"/>
    </source>
</evidence>
<keyword evidence="1" id="KW-0695">RNA-directed DNA polymerase</keyword>